<reference evidence="2 3" key="1">
    <citation type="submission" date="2021-01" db="EMBL/GenBank/DDBJ databases">
        <title>Whole genome shotgun sequence of Actinoplanes durhamensis NBRC 14914.</title>
        <authorList>
            <person name="Komaki H."/>
            <person name="Tamura T."/>
        </authorList>
    </citation>
    <scope>NUCLEOTIDE SEQUENCE [LARGE SCALE GENOMIC DNA]</scope>
    <source>
        <strain evidence="2 3">NBRC 14914</strain>
    </source>
</reference>
<sequence length="154" mass="16052">MINPTIAAEPFWFLGGKASILIPGAATAGAISVMQFEDVEGHAPPLHAHDNEDEVWFVLDGEVSFYLGDDRHDLLPGAVALGPRGVPHSYLVRSPSARIAVAFAPAGIENWFKDNGSPVLATDSGAAPFDVGAIVAAAEAYRLRVVGPPPTLAG</sequence>
<protein>
    <submittedName>
        <fullName evidence="2">Cupin</fullName>
    </submittedName>
</protein>
<name>A0ABQ3Z7S1_9ACTN</name>
<feature type="domain" description="Cupin type-2" evidence="1">
    <location>
        <begin position="40"/>
        <end position="94"/>
    </location>
</feature>
<dbReference type="InterPro" id="IPR053146">
    <property type="entry name" value="QDO-like"/>
</dbReference>
<gene>
    <name evidence="2" type="ORF">Adu01nite_69440</name>
</gene>
<dbReference type="InterPro" id="IPR013096">
    <property type="entry name" value="Cupin_2"/>
</dbReference>
<dbReference type="EMBL" id="BOML01000057">
    <property type="protein sequence ID" value="GIE05594.1"/>
    <property type="molecule type" value="Genomic_DNA"/>
</dbReference>
<dbReference type="Gene3D" id="2.60.120.10">
    <property type="entry name" value="Jelly Rolls"/>
    <property type="match status" value="1"/>
</dbReference>
<evidence type="ECO:0000313" key="3">
    <source>
        <dbReference type="Proteomes" id="UP000637628"/>
    </source>
</evidence>
<dbReference type="InterPro" id="IPR011051">
    <property type="entry name" value="RmlC_Cupin_sf"/>
</dbReference>
<dbReference type="InterPro" id="IPR014710">
    <property type="entry name" value="RmlC-like_jellyroll"/>
</dbReference>
<dbReference type="PANTHER" id="PTHR36440">
    <property type="entry name" value="PUTATIVE (AFU_ORTHOLOGUE AFUA_8G07350)-RELATED"/>
    <property type="match status" value="1"/>
</dbReference>
<keyword evidence="3" id="KW-1185">Reference proteome</keyword>
<comment type="caution">
    <text evidence="2">The sequence shown here is derived from an EMBL/GenBank/DDBJ whole genome shotgun (WGS) entry which is preliminary data.</text>
</comment>
<organism evidence="2 3">
    <name type="scientific">Paractinoplanes durhamensis</name>
    <dbReference type="NCBI Taxonomy" id="113563"/>
    <lineage>
        <taxon>Bacteria</taxon>
        <taxon>Bacillati</taxon>
        <taxon>Actinomycetota</taxon>
        <taxon>Actinomycetes</taxon>
        <taxon>Micromonosporales</taxon>
        <taxon>Micromonosporaceae</taxon>
        <taxon>Paractinoplanes</taxon>
    </lineage>
</organism>
<dbReference type="PANTHER" id="PTHR36440:SF1">
    <property type="entry name" value="PUTATIVE (AFU_ORTHOLOGUE AFUA_8G07350)-RELATED"/>
    <property type="match status" value="1"/>
</dbReference>
<dbReference type="SUPFAM" id="SSF51182">
    <property type="entry name" value="RmlC-like cupins"/>
    <property type="match status" value="1"/>
</dbReference>
<dbReference type="Proteomes" id="UP000637628">
    <property type="component" value="Unassembled WGS sequence"/>
</dbReference>
<evidence type="ECO:0000259" key="1">
    <source>
        <dbReference type="Pfam" id="PF07883"/>
    </source>
</evidence>
<accession>A0ABQ3Z7S1</accession>
<dbReference type="Pfam" id="PF07883">
    <property type="entry name" value="Cupin_2"/>
    <property type="match status" value="1"/>
</dbReference>
<dbReference type="RefSeq" id="WP_239132917.1">
    <property type="nucleotide sequence ID" value="NZ_BAAATX010000009.1"/>
</dbReference>
<evidence type="ECO:0000313" key="2">
    <source>
        <dbReference type="EMBL" id="GIE05594.1"/>
    </source>
</evidence>
<proteinExistence type="predicted"/>